<keyword evidence="1" id="KW-0862">Zinc</keyword>
<feature type="compositionally biased region" description="Basic residues" evidence="2">
    <location>
        <begin position="515"/>
        <end position="532"/>
    </location>
</feature>
<dbReference type="Proteomes" id="UP000005207">
    <property type="component" value="Linkage group LG13"/>
</dbReference>
<feature type="compositionally biased region" description="Basic residues" evidence="2">
    <location>
        <begin position="31"/>
        <end position="46"/>
    </location>
</feature>
<dbReference type="InterPro" id="IPR013087">
    <property type="entry name" value="Znf_C2H2_type"/>
</dbReference>
<dbReference type="PROSITE" id="PS00028">
    <property type="entry name" value="ZINC_FINGER_C2H2_1"/>
    <property type="match status" value="1"/>
</dbReference>
<feature type="compositionally biased region" description="Low complexity" evidence="2">
    <location>
        <begin position="726"/>
        <end position="739"/>
    </location>
</feature>
<dbReference type="CTD" id="9849"/>
<feature type="region of interest" description="Disordered" evidence="2">
    <location>
        <begin position="702"/>
        <end position="749"/>
    </location>
</feature>
<reference evidence="4" key="3">
    <citation type="submission" date="2025-09" db="UniProtKB">
        <authorList>
            <consortium name="Ensembl"/>
        </authorList>
    </citation>
    <scope>IDENTIFICATION</scope>
</reference>
<evidence type="ECO:0000256" key="2">
    <source>
        <dbReference type="SAM" id="MobiDB-lite"/>
    </source>
</evidence>
<dbReference type="Ensembl" id="ENSONIT00000071734.1">
    <property type="protein sequence ID" value="ENSONIP00000027603.1"/>
    <property type="gene ID" value="ENSONIG00000028857.1"/>
</dbReference>
<feature type="domain" description="C2H2-type" evidence="3">
    <location>
        <begin position="932"/>
        <end position="959"/>
    </location>
</feature>
<feature type="region of interest" description="Disordered" evidence="2">
    <location>
        <begin position="515"/>
        <end position="537"/>
    </location>
</feature>
<feature type="compositionally biased region" description="Polar residues" evidence="2">
    <location>
        <begin position="557"/>
        <end position="569"/>
    </location>
</feature>
<proteinExistence type="predicted"/>
<accession>A0A669AYZ6</accession>
<dbReference type="SMART" id="SM00355">
    <property type="entry name" value="ZnF_C2H2"/>
    <property type="match status" value="6"/>
</dbReference>
<dbReference type="OrthoDB" id="6778897at2759"/>
<dbReference type="GO" id="GO:0008270">
    <property type="term" value="F:zinc ion binding"/>
    <property type="evidence" value="ECO:0007669"/>
    <property type="project" value="UniProtKB-KW"/>
</dbReference>
<reference evidence="5" key="1">
    <citation type="submission" date="2012-01" db="EMBL/GenBank/DDBJ databases">
        <title>The Genome Sequence of Oreochromis niloticus (Nile Tilapia).</title>
        <authorList>
            <consortium name="Broad Institute Genome Assembly Team"/>
            <consortium name="Broad Institute Sequencing Platform"/>
            <person name="Di Palma F."/>
            <person name="Johnson J."/>
            <person name="Lander E.S."/>
            <person name="Lindblad-Toh K."/>
        </authorList>
    </citation>
    <scope>NUCLEOTIDE SEQUENCE [LARGE SCALE GENOMIC DNA]</scope>
</reference>
<keyword evidence="1" id="KW-0479">Metal-binding</keyword>
<keyword evidence="1" id="KW-0863">Zinc-finger</keyword>
<evidence type="ECO:0000313" key="4">
    <source>
        <dbReference type="Ensembl" id="ENSONIP00000027603.1"/>
    </source>
</evidence>
<feature type="compositionally biased region" description="Polar residues" evidence="2">
    <location>
        <begin position="1"/>
        <end position="13"/>
    </location>
</feature>
<dbReference type="GeneTree" id="ENSGT00940000160595"/>
<sequence>MEQKSGKQQNKTMDSVGICTATSAGDNKQRTNNKNRDRHKQLHLRKNAVQPLAMQNEDKRGPKKIAEDWKQSTVWPSSKKPSQEVPQSQCGTNDSGNALRFTCSQCSDNLEYAPKDLMRHFEEKHRGIAPVFSCHVCSFSTDKFSYLQVHLLSHKDTFSSCSICNDDVRRTGPEFNAHLTAYHCPNGKYSCEMCQKFSTGDVGVFLEHVYVHNLDLEGADDLLVHTKDVNQLSTTQRLHCHLCGFEASQKWLITKHIKTTHMCQNGNQKKKRKVVHSLAIQPNDTIPNVKPRTRSAVREMHWLTPDCLSLPGKEFLDKYCHLSDPQTTLEETQQFLMKSVAGETGDQKWTKALKTVLSNIPQDINLLPMQENSIVSSDLTVLTLKNKITVAQNGAAYGKRLKTVASSDKEAESAAGDAQCVVSQNGCHSTLNECAPCLHAENKLHNDVSASAHTEPTECTRIQENRENQELKIVQETEEHIKNLEGPVYGDGNHVSSDLKLTKEAEEQMPKYKVMPKNKRKCRRRKRKTRFKKANERSPELSLKIVLKKNPVKDKQWVSQTSLSPSEGSGQHGLQYPHTEMEETVQILQTVCPLEVHQKEWTKGSETELYDQFEAISSIQQSKPKEDFTSGCTAKPTSSKNMTANTPDLREGLIPAHQELEGDAEKLLNFMEVDKSISALWMSPTNPKAGSVTEASLENIGLEPSQNGSHYPESNEEMSSAADGVTPQTSTQSSSISQPALPTRGKIDSCCGPSAKLSDRSIEGMKFGEVPVDSFTNILNKKHSLAGKATQEEPPSAPGCRWQPVPKDLERTLKLVALNPSQLVKRPTGDQPVVVLNHPDADIPEVARIMEVVNRYRGDVQKVILSRRTLSALSALSGELPVADDRTDGRTEAAANSVQERFSLKFKLRRLSRKKYEMVGAVSPSRDVVTKFRCWFCGRVFTSQEMWLAHRQRHLVEWNRPNCENS</sequence>
<dbReference type="Gene3D" id="3.30.160.60">
    <property type="entry name" value="Classic Zinc Finger"/>
    <property type="match status" value="1"/>
</dbReference>
<dbReference type="KEGG" id="onl:102078840"/>
<organism evidence="4 5">
    <name type="scientific">Oreochromis niloticus</name>
    <name type="common">Nile tilapia</name>
    <name type="synonym">Tilapia nilotica</name>
    <dbReference type="NCBI Taxonomy" id="8128"/>
    <lineage>
        <taxon>Eukaryota</taxon>
        <taxon>Metazoa</taxon>
        <taxon>Chordata</taxon>
        <taxon>Craniata</taxon>
        <taxon>Vertebrata</taxon>
        <taxon>Euteleostomi</taxon>
        <taxon>Actinopterygii</taxon>
        <taxon>Neopterygii</taxon>
        <taxon>Teleostei</taxon>
        <taxon>Neoteleostei</taxon>
        <taxon>Acanthomorphata</taxon>
        <taxon>Ovalentaria</taxon>
        <taxon>Cichlomorphae</taxon>
        <taxon>Cichliformes</taxon>
        <taxon>Cichlidae</taxon>
        <taxon>African cichlids</taxon>
        <taxon>Pseudocrenilabrinae</taxon>
        <taxon>Oreochromini</taxon>
        <taxon>Oreochromis</taxon>
    </lineage>
</organism>
<dbReference type="AlphaFoldDB" id="A0A669AYZ6"/>
<dbReference type="InParanoid" id="A0A669AYZ6"/>
<feature type="compositionally biased region" description="Polar residues" evidence="2">
    <location>
        <begin position="630"/>
        <end position="646"/>
    </location>
</feature>
<feature type="compositionally biased region" description="Polar residues" evidence="2">
    <location>
        <begin position="71"/>
        <end position="92"/>
    </location>
</feature>
<feature type="compositionally biased region" description="Polar residues" evidence="2">
    <location>
        <begin position="20"/>
        <end position="30"/>
    </location>
</feature>
<keyword evidence="5" id="KW-1185">Reference proteome</keyword>
<protein>
    <submittedName>
        <fullName evidence="4">Uncharacterized LOC102078840</fullName>
    </submittedName>
</protein>
<gene>
    <name evidence="4" type="primary">LOC102078840</name>
</gene>
<feature type="region of interest" description="Disordered" evidence="2">
    <location>
        <begin position="1"/>
        <end position="92"/>
    </location>
</feature>
<feature type="region of interest" description="Disordered" evidence="2">
    <location>
        <begin position="554"/>
        <end position="574"/>
    </location>
</feature>
<name>A0A669AYZ6_ORENI</name>
<evidence type="ECO:0000313" key="5">
    <source>
        <dbReference type="Proteomes" id="UP000005207"/>
    </source>
</evidence>
<evidence type="ECO:0000259" key="3">
    <source>
        <dbReference type="PROSITE" id="PS50157"/>
    </source>
</evidence>
<reference evidence="4" key="2">
    <citation type="submission" date="2025-08" db="UniProtKB">
        <authorList>
            <consortium name="Ensembl"/>
        </authorList>
    </citation>
    <scope>IDENTIFICATION</scope>
</reference>
<evidence type="ECO:0000256" key="1">
    <source>
        <dbReference type="PROSITE-ProRule" id="PRU00042"/>
    </source>
</evidence>
<feature type="region of interest" description="Disordered" evidence="2">
    <location>
        <begin position="621"/>
        <end position="646"/>
    </location>
</feature>
<feature type="compositionally biased region" description="Basic and acidic residues" evidence="2">
    <location>
        <begin position="56"/>
        <end position="70"/>
    </location>
</feature>
<dbReference type="OMA" id="KYSCEMC"/>
<dbReference type="PROSITE" id="PS50157">
    <property type="entry name" value="ZINC_FINGER_C2H2_2"/>
    <property type="match status" value="1"/>
</dbReference>